<dbReference type="InterPro" id="IPR029045">
    <property type="entry name" value="ClpP/crotonase-like_dom_sf"/>
</dbReference>
<keyword evidence="2" id="KW-1185">Reference proteome</keyword>
<dbReference type="STRING" id="105231.A0A0U9HHP7"/>
<dbReference type="Gene3D" id="3.90.226.10">
    <property type="entry name" value="2-enoyl-CoA Hydratase, Chain A, domain 1"/>
    <property type="match status" value="1"/>
</dbReference>
<name>A0A0U9HHP7_KLENI</name>
<organism evidence="1 2">
    <name type="scientific">Klebsormidium nitens</name>
    <name type="common">Green alga</name>
    <name type="synonym">Ulothrix nitens</name>
    <dbReference type="NCBI Taxonomy" id="105231"/>
    <lineage>
        <taxon>Eukaryota</taxon>
        <taxon>Viridiplantae</taxon>
        <taxon>Streptophyta</taxon>
        <taxon>Klebsormidiophyceae</taxon>
        <taxon>Klebsormidiales</taxon>
        <taxon>Klebsormidiaceae</taxon>
        <taxon>Klebsormidium</taxon>
    </lineage>
</organism>
<dbReference type="Pfam" id="PF00378">
    <property type="entry name" value="ECH_1"/>
    <property type="match status" value="1"/>
</dbReference>
<dbReference type="OMA" id="FQAIMDF"/>
<reference evidence="1 2" key="1">
    <citation type="journal article" date="2014" name="Nat. Commun.">
        <title>Klebsormidium flaccidum genome reveals primary factors for plant terrestrial adaptation.</title>
        <authorList>
            <person name="Hori K."/>
            <person name="Maruyama F."/>
            <person name="Fujisawa T."/>
            <person name="Togashi T."/>
            <person name="Yamamoto N."/>
            <person name="Seo M."/>
            <person name="Sato S."/>
            <person name="Yamada T."/>
            <person name="Mori H."/>
            <person name="Tajima N."/>
            <person name="Moriyama T."/>
            <person name="Ikeuchi M."/>
            <person name="Watanabe M."/>
            <person name="Wada H."/>
            <person name="Kobayashi K."/>
            <person name="Saito M."/>
            <person name="Masuda T."/>
            <person name="Sasaki-Sekimoto Y."/>
            <person name="Mashiguchi K."/>
            <person name="Awai K."/>
            <person name="Shimojima M."/>
            <person name="Masuda S."/>
            <person name="Iwai M."/>
            <person name="Nobusawa T."/>
            <person name="Narise T."/>
            <person name="Kondo S."/>
            <person name="Saito H."/>
            <person name="Sato R."/>
            <person name="Murakawa M."/>
            <person name="Ihara Y."/>
            <person name="Oshima-Yamada Y."/>
            <person name="Ohtaka K."/>
            <person name="Satoh M."/>
            <person name="Sonobe K."/>
            <person name="Ishii M."/>
            <person name="Ohtani R."/>
            <person name="Kanamori-Sato M."/>
            <person name="Honoki R."/>
            <person name="Miyazaki D."/>
            <person name="Mochizuki H."/>
            <person name="Umetsu J."/>
            <person name="Higashi K."/>
            <person name="Shibata D."/>
            <person name="Kamiya Y."/>
            <person name="Sato N."/>
            <person name="Nakamura Y."/>
            <person name="Tabata S."/>
            <person name="Ida S."/>
            <person name="Kurokawa K."/>
            <person name="Ohta H."/>
        </authorList>
    </citation>
    <scope>NUCLEOTIDE SEQUENCE [LARGE SCALE GENOMIC DNA]</scope>
    <source>
        <strain evidence="1 2">NIES-2285</strain>
    </source>
</reference>
<dbReference type="SUPFAM" id="SSF52096">
    <property type="entry name" value="ClpP/crotonase"/>
    <property type="match status" value="1"/>
</dbReference>
<sequence length="261" mass="28806">MAQYENARVDDLGGGLAAIVISRPRRKNAMNDQVYMDLCAAFDHVQSDPHIHAVILTGEGDYFSSGADVSAASEPKVDAESAPVGQFMLTLLRFPKVVVAAVNGPAVGIGVTLLPHCDIAYASERATFWTPSLRVAWVPEFCSTVTFPQIMGPSLANEMLLMSRQLSAKEAQQARLISEVFPAETFMAEVQSRVRHMLAQPLAGQSLPLFKKMIRRPRLAELERVFREEMAELGKRSAQGDITQAIQALWEARNRRPNSRL</sequence>
<dbReference type="PANTHER" id="PTHR43684">
    <property type="match status" value="1"/>
</dbReference>
<proteinExistence type="predicted"/>
<dbReference type="GO" id="GO:0016853">
    <property type="term" value="F:isomerase activity"/>
    <property type="evidence" value="ECO:0007669"/>
    <property type="project" value="UniProtKB-KW"/>
</dbReference>
<dbReference type="OrthoDB" id="409763at2759"/>
<dbReference type="PANTHER" id="PTHR43684:SF12">
    <property type="entry name" value="ENOYL-COA ISOMERASE"/>
    <property type="match status" value="1"/>
</dbReference>
<dbReference type="CDD" id="cd06558">
    <property type="entry name" value="crotonase-like"/>
    <property type="match status" value="1"/>
</dbReference>
<gene>
    <name evidence="1" type="ORF">KFL_000010260</name>
</gene>
<evidence type="ECO:0000313" key="2">
    <source>
        <dbReference type="Proteomes" id="UP000054558"/>
    </source>
</evidence>
<dbReference type="Proteomes" id="UP000054558">
    <property type="component" value="Unassembled WGS sequence"/>
</dbReference>
<dbReference type="AlphaFoldDB" id="A0A0U9HHP7"/>
<dbReference type="EMBL" id="DF236950">
    <property type="protein sequence ID" value="GAQ77577.1"/>
    <property type="molecule type" value="Genomic_DNA"/>
</dbReference>
<keyword evidence="1" id="KW-0413">Isomerase</keyword>
<dbReference type="InterPro" id="IPR051053">
    <property type="entry name" value="ECH/Chromodomain_protein"/>
</dbReference>
<protein>
    <submittedName>
        <fullName evidence="1">Enoyl-CoA isomerase</fullName>
    </submittedName>
</protein>
<accession>A0A0U9HHP7</accession>
<dbReference type="InterPro" id="IPR001753">
    <property type="entry name" value="Enoyl-CoA_hydra/iso"/>
</dbReference>
<evidence type="ECO:0000313" key="1">
    <source>
        <dbReference type="EMBL" id="GAQ77577.1"/>
    </source>
</evidence>